<dbReference type="GO" id="GO:0006298">
    <property type="term" value="P:mismatch repair"/>
    <property type="evidence" value="ECO:0007669"/>
    <property type="project" value="TreeGrafter"/>
</dbReference>
<keyword evidence="7" id="KW-0175">Coiled coil</keyword>
<dbReference type="GO" id="GO:0071942">
    <property type="term" value="C:XPC complex"/>
    <property type="evidence" value="ECO:0007669"/>
    <property type="project" value="TreeGrafter"/>
</dbReference>
<protein>
    <submittedName>
        <fullName evidence="12">Rad4-domain-containing protein</fullName>
    </submittedName>
</protein>
<dbReference type="InterPro" id="IPR042488">
    <property type="entry name" value="Rad4_BHD3_sf"/>
</dbReference>
<dbReference type="RefSeq" id="XP_040634625.1">
    <property type="nucleotide sequence ID" value="XM_040783096.1"/>
</dbReference>
<dbReference type="PANTHER" id="PTHR12135:SF0">
    <property type="entry name" value="DNA REPAIR PROTEIN COMPLEMENTING XP-C CELLS"/>
    <property type="match status" value="1"/>
</dbReference>
<feature type="domain" description="Rad4 beta-hairpin" evidence="11">
    <location>
        <begin position="629"/>
        <end position="703"/>
    </location>
</feature>
<dbReference type="Pfam" id="PF10405">
    <property type="entry name" value="BHD_3"/>
    <property type="match status" value="1"/>
</dbReference>
<accession>A0A017S420</accession>
<dbReference type="GO" id="GO:0000111">
    <property type="term" value="C:nucleotide-excision repair factor 2 complex"/>
    <property type="evidence" value="ECO:0007669"/>
    <property type="project" value="TreeGrafter"/>
</dbReference>
<feature type="region of interest" description="Disordered" evidence="8">
    <location>
        <begin position="1"/>
        <end position="106"/>
    </location>
</feature>
<dbReference type="InterPro" id="IPR038765">
    <property type="entry name" value="Papain-like_cys_pep_sf"/>
</dbReference>
<dbReference type="Pfam" id="PF10404">
    <property type="entry name" value="BHD_2"/>
    <property type="match status" value="1"/>
</dbReference>
<dbReference type="AlphaFoldDB" id="A0A017S420"/>
<feature type="domain" description="Rad4 beta-hairpin" evidence="10">
    <location>
        <begin position="565"/>
        <end position="622"/>
    </location>
</feature>
<feature type="compositionally biased region" description="Basic and acidic residues" evidence="8">
    <location>
        <begin position="943"/>
        <end position="955"/>
    </location>
</feature>
<name>A0A017S420_ASPRC</name>
<dbReference type="Gene3D" id="3.90.260.10">
    <property type="entry name" value="Transglutaminase-like"/>
    <property type="match status" value="1"/>
</dbReference>
<proteinExistence type="inferred from homology"/>
<dbReference type="InterPro" id="IPR004583">
    <property type="entry name" value="DNA_repair_Rad4"/>
</dbReference>
<evidence type="ECO:0000313" key="12">
    <source>
        <dbReference type="EMBL" id="EYE90935.1"/>
    </source>
</evidence>
<dbReference type="SUPFAM" id="SSF54001">
    <property type="entry name" value="Cysteine proteinases"/>
    <property type="match status" value="1"/>
</dbReference>
<evidence type="ECO:0000256" key="8">
    <source>
        <dbReference type="SAM" id="MobiDB-lite"/>
    </source>
</evidence>
<keyword evidence="4" id="KW-0238">DNA-binding</keyword>
<evidence type="ECO:0000256" key="3">
    <source>
        <dbReference type="ARBA" id="ARBA00022763"/>
    </source>
</evidence>
<dbReference type="STRING" id="1388766.A0A017S420"/>
<comment type="subcellular location">
    <subcellularLocation>
        <location evidence="1">Nucleus</location>
    </subcellularLocation>
</comment>
<dbReference type="InterPro" id="IPR018325">
    <property type="entry name" value="Rad4/PNGase_transGLS-fold"/>
</dbReference>
<sequence>MVRRTAPARSNRVAATRGRQSRRQERDDKVPEVYREMLAEAEARESQEAEAGRSSKRRKVGERTSNSSHHESTGQEANLPETNEDVGRQTQTAYDSTASEESDMEWEEIDIQQTPLNSIQTAPYSADEPLQITLGQHKDTGERIVSRRKPVTGAEKKLRLDIHKAHLLCLLGHVHNRNLWCNDELVQDFLKQMLHRKVRELLNPAEDKPQYTRSITFVDGLNQASEAFTRRFKITKPGLQRAHWVDDSTSLKQRVEAILSNAEVMLSRDDFRKQAETLQGSRDFGAQLFCALLRSVAVEARLVCSLQPLPFSGATTSGPKRPESQSIIISADENEVDEQSQPDATPNPAPRKRRLGQPQFASSSSSSSSFNAPKAPVRTGPRPSLKESSYPVFWVEAYNEAVHKWIPVDPLVTKSLAKSSKFEPPASDQYNIMSYVVAFEEDASARDVTRRYAKAFNAKTRKLRVENTRNGEQWWGRALRYYEKPFPEERDEAEVSELTAKVAAEPMPRNVQDFKNHPIYALERHLRRNEVVYPKRVIGQVSLGKSSSKSQKLEPVYRRTDIHACRSADGWYRLGRDIIIGEQPLKRVRANRNKFSINDDDENGIIEVPVYAYFQTNIYIPPPVIQGKVPKNVYGNLDIYTSTMVPPGGVHINHPAASQAAKILGIDYADAVTGFDFKGRHGTAVIRGVIVASEYCEALEEVLNNLEHERLQAEQGVKSAEVLGMWKHFLLKLRIAERVKGYAVEGEEGKDETGIDTDDASYGGSEKGGGGFFPEPDQTFSSPRPVSTFRDGTEPDSPMHGGGGFEPEPGFEDHEALGGGSTPKEIPQGIAELQPSLPLNTVCNTEFTHLAHRKELSHFNLVVVPHNKPNSTGSMNPGGSIHNTAGTASSMPEVGEETHEQDVFKDNDNPPGTVPTDPTATEDSKAISEDTAPRDISPARSRASQEDNSSEHNDNEEGSLLSEDPEDKDAIPEWLM</sequence>
<dbReference type="Gene3D" id="3.30.70.2460">
    <property type="entry name" value="Rad4, beta-hairpin domain BHD3"/>
    <property type="match status" value="1"/>
</dbReference>
<evidence type="ECO:0000256" key="1">
    <source>
        <dbReference type="ARBA" id="ARBA00004123"/>
    </source>
</evidence>
<feature type="compositionally biased region" description="Acidic residues" evidence="8">
    <location>
        <begin position="745"/>
        <end position="759"/>
    </location>
</feature>
<dbReference type="Proteomes" id="UP000019804">
    <property type="component" value="Unassembled WGS sequence"/>
</dbReference>
<dbReference type="GO" id="GO:0006289">
    <property type="term" value="P:nucleotide-excision repair"/>
    <property type="evidence" value="ECO:0007669"/>
    <property type="project" value="InterPro"/>
</dbReference>
<keyword evidence="3" id="KW-0227">DNA damage</keyword>
<keyword evidence="13" id="KW-1185">Reference proteome</keyword>
<dbReference type="GO" id="GO:0003697">
    <property type="term" value="F:single-stranded DNA binding"/>
    <property type="evidence" value="ECO:0007669"/>
    <property type="project" value="TreeGrafter"/>
</dbReference>
<dbReference type="InterPro" id="IPR018328">
    <property type="entry name" value="Rad4_beta-hairpin_dom3"/>
</dbReference>
<dbReference type="HOGENOM" id="CLU_003639_1_1_1"/>
<gene>
    <name evidence="12" type="ORF">EURHEDRAFT_416981</name>
</gene>
<feature type="region of interest" description="Disordered" evidence="8">
    <location>
        <begin position="745"/>
        <end position="827"/>
    </location>
</feature>
<evidence type="ECO:0000313" key="13">
    <source>
        <dbReference type="Proteomes" id="UP000019804"/>
    </source>
</evidence>
<feature type="compositionally biased region" description="Basic and acidic residues" evidence="8">
    <location>
        <begin position="896"/>
        <end position="908"/>
    </location>
</feature>
<dbReference type="SMART" id="SM01031">
    <property type="entry name" value="BHD_2"/>
    <property type="match status" value="1"/>
</dbReference>
<dbReference type="Gene3D" id="2.20.20.110">
    <property type="entry name" value="Rad4, beta-hairpin domain BHD1"/>
    <property type="match status" value="1"/>
</dbReference>
<feature type="coiled-coil region" evidence="7">
    <location>
        <begin position="696"/>
        <end position="723"/>
    </location>
</feature>
<evidence type="ECO:0000259" key="10">
    <source>
        <dbReference type="SMART" id="SM01031"/>
    </source>
</evidence>
<evidence type="ECO:0000256" key="5">
    <source>
        <dbReference type="ARBA" id="ARBA00023204"/>
    </source>
</evidence>
<dbReference type="PANTHER" id="PTHR12135">
    <property type="entry name" value="DNA REPAIR PROTEIN XP-C / RAD4"/>
    <property type="match status" value="1"/>
</dbReference>
<dbReference type="Pfam" id="PF03835">
    <property type="entry name" value="Rad4"/>
    <property type="match status" value="1"/>
</dbReference>
<dbReference type="GeneID" id="63698220"/>
<dbReference type="GO" id="GO:0005737">
    <property type="term" value="C:cytoplasm"/>
    <property type="evidence" value="ECO:0007669"/>
    <property type="project" value="TreeGrafter"/>
</dbReference>
<dbReference type="NCBIfam" id="TIGR00605">
    <property type="entry name" value="rad4"/>
    <property type="match status" value="1"/>
</dbReference>
<dbReference type="FunFam" id="2.20.20.110:FF:000003">
    <property type="entry name" value="Putative DNA repair protein Rad4"/>
    <property type="match status" value="1"/>
</dbReference>
<dbReference type="InterPro" id="IPR036985">
    <property type="entry name" value="Transglutaminase-like_sf"/>
</dbReference>
<evidence type="ECO:0000259" key="11">
    <source>
        <dbReference type="SMART" id="SM01032"/>
    </source>
</evidence>
<feature type="region of interest" description="Disordered" evidence="8">
    <location>
        <begin position="331"/>
        <end position="386"/>
    </location>
</feature>
<keyword evidence="5" id="KW-0234">DNA repair</keyword>
<dbReference type="SMART" id="SM01032">
    <property type="entry name" value="BHD_3"/>
    <property type="match status" value="1"/>
</dbReference>
<evidence type="ECO:0000256" key="2">
    <source>
        <dbReference type="ARBA" id="ARBA00009525"/>
    </source>
</evidence>
<dbReference type="InterPro" id="IPR018327">
    <property type="entry name" value="BHD_2"/>
</dbReference>
<dbReference type="Pfam" id="PF10403">
    <property type="entry name" value="BHD_1"/>
    <property type="match status" value="1"/>
</dbReference>
<dbReference type="GO" id="GO:0003684">
    <property type="term" value="F:damaged DNA binding"/>
    <property type="evidence" value="ECO:0007669"/>
    <property type="project" value="InterPro"/>
</dbReference>
<feature type="compositionally biased region" description="Basic and acidic residues" evidence="8">
    <location>
        <begin position="22"/>
        <end position="53"/>
    </location>
</feature>
<dbReference type="Gene3D" id="3.30.60.290">
    <property type="entry name" value="Rad4, beta-hairpin domain BHD2"/>
    <property type="match status" value="1"/>
</dbReference>
<dbReference type="SMART" id="SM01030">
    <property type="entry name" value="BHD_1"/>
    <property type="match status" value="1"/>
</dbReference>
<evidence type="ECO:0000256" key="7">
    <source>
        <dbReference type="SAM" id="Coils"/>
    </source>
</evidence>
<keyword evidence="6" id="KW-0539">Nucleus</keyword>
<dbReference type="OrthoDB" id="300780at2759"/>
<dbReference type="InterPro" id="IPR018026">
    <property type="entry name" value="DNA_repair_Rad4-like"/>
</dbReference>
<organism evidence="12 13">
    <name type="scientific">Aspergillus ruber (strain CBS 135680)</name>
    <dbReference type="NCBI Taxonomy" id="1388766"/>
    <lineage>
        <taxon>Eukaryota</taxon>
        <taxon>Fungi</taxon>
        <taxon>Dikarya</taxon>
        <taxon>Ascomycota</taxon>
        <taxon>Pezizomycotina</taxon>
        <taxon>Eurotiomycetes</taxon>
        <taxon>Eurotiomycetidae</taxon>
        <taxon>Eurotiales</taxon>
        <taxon>Aspergillaceae</taxon>
        <taxon>Aspergillus</taxon>
        <taxon>Aspergillus subgen. Aspergillus</taxon>
    </lineage>
</organism>
<feature type="region of interest" description="Disordered" evidence="8">
    <location>
        <begin position="867"/>
        <end position="976"/>
    </location>
</feature>
<feature type="domain" description="Rad4 beta-hairpin" evidence="9">
    <location>
        <begin position="503"/>
        <end position="563"/>
    </location>
</feature>
<evidence type="ECO:0000259" key="9">
    <source>
        <dbReference type="SMART" id="SM01030"/>
    </source>
</evidence>
<feature type="compositionally biased region" description="Polar residues" evidence="8">
    <location>
        <begin position="88"/>
        <end position="97"/>
    </location>
</feature>
<feature type="compositionally biased region" description="Basic and acidic residues" evidence="8">
    <location>
        <begin position="922"/>
        <end position="933"/>
    </location>
</feature>
<feature type="compositionally biased region" description="Polar residues" evidence="8">
    <location>
        <begin position="868"/>
        <end position="890"/>
    </location>
</feature>
<evidence type="ECO:0000256" key="6">
    <source>
        <dbReference type="ARBA" id="ARBA00023242"/>
    </source>
</evidence>
<evidence type="ECO:0000256" key="4">
    <source>
        <dbReference type="ARBA" id="ARBA00023125"/>
    </source>
</evidence>
<dbReference type="EMBL" id="KK088451">
    <property type="protein sequence ID" value="EYE90935.1"/>
    <property type="molecule type" value="Genomic_DNA"/>
</dbReference>
<dbReference type="InterPro" id="IPR018326">
    <property type="entry name" value="Rad4_beta-hairpin_dom1"/>
</dbReference>
<comment type="similarity">
    <text evidence="2">Belongs to the XPC family.</text>
</comment>
<reference evidence="13" key="1">
    <citation type="journal article" date="2014" name="Nat. Commun.">
        <title>Genomic adaptations of the halophilic Dead Sea filamentous fungus Eurotium rubrum.</title>
        <authorList>
            <person name="Kis-Papo T."/>
            <person name="Weig A.R."/>
            <person name="Riley R."/>
            <person name="Persoh D."/>
            <person name="Salamov A."/>
            <person name="Sun H."/>
            <person name="Lipzen A."/>
            <person name="Wasser S.P."/>
            <person name="Rambold G."/>
            <person name="Grigoriev I.V."/>
            <person name="Nevo E."/>
        </authorList>
    </citation>
    <scope>NUCLEOTIDE SEQUENCE [LARGE SCALE GENOMIC DNA]</scope>
    <source>
        <strain evidence="13">CBS 135680</strain>
    </source>
</reference>